<evidence type="ECO:0000256" key="2">
    <source>
        <dbReference type="ARBA" id="ARBA00022448"/>
    </source>
</evidence>
<keyword evidence="6 7" id="KW-0472">Membrane</keyword>
<accession>A0AA42DS14</accession>
<dbReference type="Pfam" id="PF00528">
    <property type="entry name" value="BPD_transp_1"/>
    <property type="match status" value="1"/>
</dbReference>
<dbReference type="SUPFAM" id="SSF161098">
    <property type="entry name" value="MetI-like"/>
    <property type="match status" value="1"/>
</dbReference>
<dbReference type="PANTHER" id="PTHR43386">
    <property type="entry name" value="OLIGOPEPTIDE TRANSPORT SYSTEM PERMEASE PROTEIN APPC"/>
    <property type="match status" value="1"/>
</dbReference>
<feature type="domain" description="ABC transmembrane type-1" evidence="8">
    <location>
        <begin position="68"/>
        <end position="257"/>
    </location>
</feature>
<evidence type="ECO:0000256" key="4">
    <source>
        <dbReference type="ARBA" id="ARBA00022692"/>
    </source>
</evidence>
<protein>
    <submittedName>
        <fullName evidence="9">ABC transporter permease</fullName>
    </submittedName>
</protein>
<dbReference type="Proteomes" id="UP001169242">
    <property type="component" value="Unassembled WGS sequence"/>
</dbReference>
<dbReference type="GO" id="GO:0005886">
    <property type="term" value="C:plasma membrane"/>
    <property type="evidence" value="ECO:0007669"/>
    <property type="project" value="UniProtKB-SubCell"/>
</dbReference>
<keyword evidence="5 7" id="KW-1133">Transmembrane helix</keyword>
<comment type="similarity">
    <text evidence="7">Belongs to the binding-protein-dependent transport system permease family.</text>
</comment>
<organism evidence="9 10">
    <name type="scientific">Holtiella tumoricola</name>
    <dbReference type="NCBI Taxonomy" id="3018743"/>
    <lineage>
        <taxon>Bacteria</taxon>
        <taxon>Bacillati</taxon>
        <taxon>Bacillota</taxon>
        <taxon>Clostridia</taxon>
        <taxon>Lachnospirales</taxon>
        <taxon>Cellulosilyticaceae</taxon>
        <taxon>Holtiella</taxon>
    </lineage>
</organism>
<dbReference type="GO" id="GO:0055085">
    <property type="term" value="P:transmembrane transport"/>
    <property type="evidence" value="ECO:0007669"/>
    <property type="project" value="InterPro"/>
</dbReference>
<feature type="transmembrane region" description="Helical" evidence="7">
    <location>
        <begin position="185"/>
        <end position="212"/>
    </location>
</feature>
<dbReference type="InterPro" id="IPR035906">
    <property type="entry name" value="MetI-like_sf"/>
</dbReference>
<evidence type="ECO:0000256" key="5">
    <source>
        <dbReference type="ARBA" id="ARBA00022989"/>
    </source>
</evidence>
<dbReference type="CDD" id="cd06261">
    <property type="entry name" value="TM_PBP2"/>
    <property type="match status" value="1"/>
</dbReference>
<proteinExistence type="inferred from homology"/>
<evidence type="ECO:0000256" key="6">
    <source>
        <dbReference type="ARBA" id="ARBA00023136"/>
    </source>
</evidence>
<keyword evidence="3" id="KW-1003">Cell membrane</keyword>
<evidence type="ECO:0000313" key="9">
    <source>
        <dbReference type="EMBL" id="MDA3734050.1"/>
    </source>
</evidence>
<name>A0AA42DS14_9FIRM</name>
<feature type="transmembrane region" description="Helical" evidence="7">
    <location>
        <begin position="232"/>
        <end position="253"/>
    </location>
</feature>
<keyword evidence="4 7" id="KW-0812">Transmembrane</keyword>
<feature type="transmembrane region" description="Helical" evidence="7">
    <location>
        <begin position="106"/>
        <end position="125"/>
    </location>
</feature>
<evidence type="ECO:0000256" key="1">
    <source>
        <dbReference type="ARBA" id="ARBA00004651"/>
    </source>
</evidence>
<evidence type="ECO:0000256" key="7">
    <source>
        <dbReference type="RuleBase" id="RU363032"/>
    </source>
</evidence>
<dbReference type="EMBL" id="JAQIFT010000069">
    <property type="protein sequence ID" value="MDA3734050.1"/>
    <property type="molecule type" value="Genomic_DNA"/>
</dbReference>
<reference evidence="9" key="1">
    <citation type="journal article" date="2023" name="Int. J. Syst. Evol. Microbiol.">
        <title>&lt;i&gt;Holtiella tumoricola&lt;/i&gt; gen. nov. sp. nov., isolated from a human clinical sample.</title>
        <authorList>
            <person name="Allen-Vercoe E."/>
            <person name="Daigneault M.C."/>
            <person name="Vancuren S.J."/>
            <person name="Cochrane K."/>
            <person name="O'Neal L.L."/>
            <person name="Sankaranarayanan K."/>
            <person name="Lawson P.A."/>
        </authorList>
    </citation>
    <scope>NUCLEOTIDE SEQUENCE</scope>
    <source>
        <strain evidence="9">CC70A</strain>
    </source>
</reference>
<comment type="caution">
    <text evidence="9">The sequence shown here is derived from an EMBL/GenBank/DDBJ whole genome shotgun (WGS) entry which is preliminary data.</text>
</comment>
<dbReference type="InterPro" id="IPR000515">
    <property type="entry name" value="MetI-like"/>
</dbReference>
<dbReference type="AlphaFoldDB" id="A0AA42DS14"/>
<dbReference type="InterPro" id="IPR050366">
    <property type="entry name" value="BP-dependent_transpt_permease"/>
</dbReference>
<dbReference type="Gene3D" id="1.10.3720.10">
    <property type="entry name" value="MetI-like"/>
    <property type="match status" value="1"/>
</dbReference>
<evidence type="ECO:0000259" key="8">
    <source>
        <dbReference type="PROSITE" id="PS50928"/>
    </source>
</evidence>
<dbReference type="PROSITE" id="PS50928">
    <property type="entry name" value="ABC_TM1"/>
    <property type="match status" value="1"/>
</dbReference>
<feature type="transmembrane region" description="Helical" evidence="7">
    <location>
        <begin position="131"/>
        <end position="150"/>
    </location>
</feature>
<evidence type="ECO:0000313" key="10">
    <source>
        <dbReference type="Proteomes" id="UP001169242"/>
    </source>
</evidence>
<gene>
    <name evidence="9" type="ORF">PBV87_21480</name>
</gene>
<keyword evidence="2 7" id="KW-0813">Transport</keyword>
<comment type="subcellular location">
    <subcellularLocation>
        <location evidence="1 7">Cell membrane</location>
        <topology evidence="1 7">Multi-pass membrane protein</topology>
    </subcellularLocation>
</comment>
<evidence type="ECO:0000256" key="3">
    <source>
        <dbReference type="ARBA" id="ARBA00022475"/>
    </source>
</evidence>
<feature type="transmembrane region" description="Helical" evidence="7">
    <location>
        <begin position="72"/>
        <end position="94"/>
    </location>
</feature>
<dbReference type="PANTHER" id="PTHR43386:SF1">
    <property type="entry name" value="D,D-DIPEPTIDE TRANSPORT SYSTEM PERMEASE PROTEIN DDPC-RELATED"/>
    <property type="match status" value="1"/>
</dbReference>
<feature type="transmembrane region" description="Helical" evidence="7">
    <location>
        <begin position="12"/>
        <end position="29"/>
    </location>
</feature>
<keyword evidence="10" id="KW-1185">Reference proteome</keyword>
<sequence>MKQSQLKRKLELIFPLIIILICTFGFLFAPHNPGLVNMEIRFQSPCIEYPLGTDNMGRCVLSRLLYGGRTTLMIVLVGALIVSVFGTLVGLFIGGSEGGKNVVLEGILNAVTAMPPIAYLIIFIAAWGNSVITMLVAVTVSLLLRLVKLVQTRTTIEQNKAYIMCAMASGAKKMRVLFGHILPNLIWDVLHFICLSCADMILSIVGFSFIGLGMGDNVIDWGSMVSEAHHYLLAHSRLTLYPITMIVLCTMAFHMLGREIEKRGGN</sequence>
<dbReference type="RefSeq" id="WP_053985682.1">
    <property type="nucleotide sequence ID" value="NZ_JAQIFT010000069.1"/>
</dbReference>